<evidence type="ECO:0000313" key="5">
    <source>
        <dbReference type="EMBL" id="GAA1555661.1"/>
    </source>
</evidence>
<feature type="domain" description="GFO/IDH/MocA-like oxidoreductase" evidence="4">
    <location>
        <begin position="172"/>
        <end position="303"/>
    </location>
</feature>
<dbReference type="Proteomes" id="UP001500363">
    <property type="component" value="Unassembled WGS sequence"/>
</dbReference>
<dbReference type="Pfam" id="PF22725">
    <property type="entry name" value="GFO_IDH_MocA_C3"/>
    <property type="match status" value="1"/>
</dbReference>
<reference evidence="6" key="1">
    <citation type="journal article" date="2019" name="Int. J. Syst. Evol. Microbiol.">
        <title>The Global Catalogue of Microorganisms (GCM) 10K type strain sequencing project: providing services to taxonomists for standard genome sequencing and annotation.</title>
        <authorList>
            <consortium name="The Broad Institute Genomics Platform"/>
            <consortium name="The Broad Institute Genome Sequencing Center for Infectious Disease"/>
            <person name="Wu L."/>
            <person name="Ma J."/>
        </authorList>
    </citation>
    <scope>NUCLEOTIDE SEQUENCE [LARGE SCALE GENOMIC DNA]</scope>
    <source>
        <strain evidence="6">JCM 14303</strain>
    </source>
</reference>
<evidence type="ECO:0000259" key="4">
    <source>
        <dbReference type="Pfam" id="PF22725"/>
    </source>
</evidence>
<evidence type="ECO:0000259" key="3">
    <source>
        <dbReference type="Pfam" id="PF01408"/>
    </source>
</evidence>
<feature type="region of interest" description="Disordered" evidence="2">
    <location>
        <begin position="40"/>
        <end position="82"/>
    </location>
</feature>
<dbReference type="InterPro" id="IPR000683">
    <property type="entry name" value="Gfo/Idh/MocA-like_OxRdtase_N"/>
</dbReference>
<dbReference type="Pfam" id="PF01408">
    <property type="entry name" value="GFO_IDH_MocA"/>
    <property type="match status" value="1"/>
</dbReference>
<keyword evidence="1" id="KW-0560">Oxidoreductase</keyword>
<dbReference type="PANTHER" id="PTHR43818">
    <property type="entry name" value="BCDNA.GH03377"/>
    <property type="match status" value="1"/>
</dbReference>
<dbReference type="RefSeq" id="WP_344182037.1">
    <property type="nucleotide sequence ID" value="NZ_BAAANC010000004.1"/>
</dbReference>
<evidence type="ECO:0000313" key="6">
    <source>
        <dbReference type="Proteomes" id="UP001500363"/>
    </source>
</evidence>
<dbReference type="Gene3D" id="3.30.360.10">
    <property type="entry name" value="Dihydrodipicolinate Reductase, domain 2"/>
    <property type="match status" value="1"/>
</dbReference>
<dbReference type="EMBL" id="BAAANC010000004">
    <property type="protein sequence ID" value="GAA1555661.1"/>
    <property type="molecule type" value="Genomic_DNA"/>
</dbReference>
<comment type="caution">
    <text evidence="5">The sequence shown here is derived from an EMBL/GenBank/DDBJ whole genome shotgun (WGS) entry which is preliminary data.</text>
</comment>
<sequence length="416" mass="43750">MVKPRVAVVGVHGHGTSHVRHCTDLHTTGRIHFAAVADPQLAPPAKPGDAARLSPPAEPGVGGAGPSPSPPAPGAAGGGRVTRVEDLPEGTQVFADLASLLAGAEVDVVVISTPIHTHVPLAELALRAGADVLLEKPPAASLGEFGRLLQVVAETGRACQVGFQVHGSKAARTMKEWVADGRLGEVRGIGAVGTWIRTQEYWQRARWAGRRELDGVAVVDGAVTNAFAHASATALLVDGSGAAEQVTSVETELYRANPIESDDTSSVRIRTTRGTTIVAALTLAAEPPGADPRIIVHGSRGRAVLTYPSDRLDLTVDGVTTGTTYERDDLLLNLIEHREDPGVELLAPLEQLGGFTKVLEAVRLSTPPHLIDPAYVTWQGEGQERHPVVAEVSKWAEQAAENLALFSELNAPWASQ</sequence>
<gene>
    <name evidence="5" type="ORF">GCM10009741_70200</name>
</gene>
<name>A0ABP4N4W9_9ACTN</name>
<dbReference type="SUPFAM" id="SSF51735">
    <property type="entry name" value="NAD(P)-binding Rossmann-fold domains"/>
    <property type="match status" value="1"/>
</dbReference>
<dbReference type="InterPro" id="IPR036291">
    <property type="entry name" value="NAD(P)-bd_dom_sf"/>
</dbReference>
<feature type="domain" description="Gfo/Idh/MocA-like oxidoreductase N-terminal" evidence="3">
    <location>
        <begin position="90"/>
        <end position="163"/>
    </location>
</feature>
<protein>
    <submittedName>
        <fullName evidence="5">Gfo/Idh/MocA family oxidoreductase</fullName>
    </submittedName>
</protein>
<dbReference type="Gene3D" id="3.40.50.720">
    <property type="entry name" value="NAD(P)-binding Rossmann-like Domain"/>
    <property type="match status" value="1"/>
</dbReference>
<keyword evidence="6" id="KW-1185">Reference proteome</keyword>
<dbReference type="InterPro" id="IPR050463">
    <property type="entry name" value="Gfo/Idh/MocA_oxidrdct_glycsds"/>
</dbReference>
<dbReference type="SUPFAM" id="SSF55347">
    <property type="entry name" value="Glyceraldehyde-3-phosphate dehydrogenase-like, C-terminal domain"/>
    <property type="match status" value="1"/>
</dbReference>
<evidence type="ECO:0000256" key="2">
    <source>
        <dbReference type="SAM" id="MobiDB-lite"/>
    </source>
</evidence>
<evidence type="ECO:0000256" key="1">
    <source>
        <dbReference type="ARBA" id="ARBA00023002"/>
    </source>
</evidence>
<organism evidence="5 6">
    <name type="scientific">Kribbella lupini</name>
    <dbReference type="NCBI Taxonomy" id="291602"/>
    <lineage>
        <taxon>Bacteria</taxon>
        <taxon>Bacillati</taxon>
        <taxon>Actinomycetota</taxon>
        <taxon>Actinomycetes</taxon>
        <taxon>Propionibacteriales</taxon>
        <taxon>Kribbellaceae</taxon>
        <taxon>Kribbella</taxon>
    </lineage>
</organism>
<dbReference type="PANTHER" id="PTHR43818:SF11">
    <property type="entry name" value="BCDNA.GH03377"/>
    <property type="match status" value="1"/>
</dbReference>
<dbReference type="InterPro" id="IPR055170">
    <property type="entry name" value="GFO_IDH_MocA-like_dom"/>
</dbReference>
<accession>A0ABP4N4W9</accession>
<proteinExistence type="predicted"/>